<protein>
    <recommendedName>
        <fullName evidence="4">Secreted protein</fullName>
    </recommendedName>
</protein>
<comment type="caution">
    <text evidence="2">The sequence shown here is derived from an EMBL/GenBank/DDBJ whole genome shotgun (WGS) entry which is preliminary data.</text>
</comment>
<evidence type="ECO:0000256" key="1">
    <source>
        <dbReference type="SAM" id="MobiDB-lite"/>
    </source>
</evidence>
<evidence type="ECO:0000313" key="3">
    <source>
        <dbReference type="Proteomes" id="UP001223072"/>
    </source>
</evidence>
<reference evidence="2 3" key="1">
    <citation type="submission" date="2023-07" db="EMBL/GenBank/DDBJ databases">
        <title>Comparative genomics of wheat-associated soil bacteria to identify genetic determinants of phenazine resistance.</title>
        <authorList>
            <person name="Mouncey N."/>
        </authorList>
    </citation>
    <scope>NUCLEOTIDE SEQUENCE [LARGE SCALE GENOMIC DNA]</scope>
    <source>
        <strain evidence="2 3">W2I16</strain>
    </source>
</reference>
<dbReference type="Proteomes" id="UP001223072">
    <property type="component" value="Unassembled WGS sequence"/>
</dbReference>
<evidence type="ECO:0008006" key="4">
    <source>
        <dbReference type="Google" id="ProtNLM"/>
    </source>
</evidence>
<feature type="region of interest" description="Disordered" evidence="1">
    <location>
        <begin position="31"/>
        <end position="50"/>
    </location>
</feature>
<organism evidence="2 3">
    <name type="scientific">Streptomyces turgidiscabies</name>
    <dbReference type="NCBI Taxonomy" id="85558"/>
    <lineage>
        <taxon>Bacteria</taxon>
        <taxon>Bacillati</taxon>
        <taxon>Actinomycetota</taxon>
        <taxon>Actinomycetes</taxon>
        <taxon>Kitasatosporales</taxon>
        <taxon>Streptomycetaceae</taxon>
        <taxon>Streptomyces</taxon>
    </lineage>
</organism>
<proteinExistence type="predicted"/>
<keyword evidence="3" id="KW-1185">Reference proteome</keyword>
<name>A0ABU0S1R8_9ACTN</name>
<dbReference type="EMBL" id="JAUSZS010000008">
    <property type="protein sequence ID" value="MDQ0937095.1"/>
    <property type="molecule type" value="Genomic_DNA"/>
</dbReference>
<sequence length="116" mass="11746">MGTGVPLGVAPFACTATVALPIRTGAEANVLSKRSRTRGPPADVCTTSRSVRSVHGPTVAYVEVGAAQLPVQPAVSGRTESANTCRSTAYGNRTEATSCPRVIGAVATNSLAFSVS</sequence>
<gene>
    <name evidence="2" type="ORF">QFZ49_007070</name>
</gene>
<accession>A0ABU0S1R8</accession>
<evidence type="ECO:0000313" key="2">
    <source>
        <dbReference type="EMBL" id="MDQ0937095.1"/>
    </source>
</evidence>